<reference evidence="4 5" key="1">
    <citation type="submission" date="2018-10" db="EMBL/GenBank/DDBJ databases">
        <title>Genomic Encyclopedia of Archaeal and Bacterial Type Strains, Phase II (KMG-II): from individual species to whole genera.</title>
        <authorList>
            <person name="Goeker M."/>
        </authorList>
    </citation>
    <scope>NUCLEOTIDE SEQUENCE [LARGE SCALE GENOMIC DNA]</scope>
    <source>
        <strain evidence="4 5">DSM 29537</strain>
    </source>
</reference>
<comment type="similarity">
    <text evidence="1">Belongs to the cycloisomerase 2 family.</text>
</comment>
<dbReference type="Pfam" id="PF10282">
    <property type="entry name" value="Lactonase"/>
    <property type="match status" value="1"/>
</dbReference>
<feature type="chain" id="PRO_5019867834" evidence="3">
    <location>
        <begin position="20"/>
        <end position="370"/>
    </location>
</feature>
<sequence length="370" mass="40606">MKKVGFLLSTFFLVLTANAQDKIYSLVVGTYTNSCESNGIYVYDFSTDTGDFSLKSTSDKIINPSYLTISGDTKFLYSVNENGADSQVSAFGFNSKNGKLNFLNSQDSHGADPCYIINDEKNVIVANYSGGSISVFGKNADGSLNKAKQVIQHEGKGINAQRQESAHVHMVYFSPDKKYVFANDLGTDQISVYKYDKNAPEKVLELKERIAVKSGSGPRHLTFSKDGKFAYLLQELDGTLTVFKYKNGSLKQLQETTIVAKDFKGENSAADIHISPNGKFLYATNRGDANTINAFVINKKGTLDLVNQVSTKGKGPRNFVIDPTGKFLLVGHQYTNEIVIFKIDETTGKLSDTGKRIELCAPVCLVFTKA</sequence>
<evidence type="ECO:0000256" key="2">
    <source>
        <dbReference type="ARBA" id="ARBA00022526"/>
    </source>
</evidence>
<dbReference type="Proteomes" id="UP000277579">
    <property type="component" value="Unassembled WGS sequence"/>
</dbReference>
<accession>A0A495MLG8</accession>
<dbReference type="SUPFAM" id="SSF51004">
    <property type="entry name" value="C-terminal (heme d1) domain of cytochrome cd1-nitrite reductase"/>
    <property type="match status" value="1"/>
</dbReference>
<evidence type="ECO:0000256" key="1">
    <source>
        <dbReference type="ARBA" id="ARBA00005564"/>
    </source>
</evidence>
<dbReference type="InterPro" id="IPR011048">
    <property type="entry name" value="Haem_d1_sf"/>
</dbReference>
<proteinExistence type="inferred from homology"/>
<keyword evidence="2" id="KW-0119">Carbohydrate metabolism</keyword>
<evidence type="ECO:0000256" key="3">
    <source>
        <dbReference type="SAM" id="SignalP"/>
    </source>
</evidence>
<dbReference type="EMBL" id="RBLC01000001">
    <property type="protein sequence ID" value="RKS25169.1"/>
    <property type="molecule type" value="Genomic_DNA"/>
</dbReference>
<name>A0A495MLG8_9FLAO</name>
<dbReference type="RefSeq" id="WP_121374596.1">
    <property type="nucleotide sequence ID" value="NZ_RBLC01000001.1"/>
</dbReference>
<protein>
    <submittedName>
        <fullName evidence="4">6-phosphogluconolactonase</fullName>
    </submittedName>
</protein>
<dbReference type="GO" id="GO:0017057">
    <property type="term" value="F:6-phosphogluconolactonase activity"/>
    <property type="evidence" value="ECO:0007669"/>
    <property type="project" value="TreeGrafter"/>
</dbReference>
<dbReference type="FunFam" id="2.130.10.10:FF:000306">
    <property type="entry name" value="3-carboxymuconate cyclase"/>
    <property type="match status" value="1"/>
</dbReference>
<dbReference type="PANTHER" id="PTHR30344:SF1">
    <property type="entry name" value="6-PHOSPHOGLUCONOLACTONASE"/>
    <property type="match status" value="1"/>
</dbReference>
<organism evidence="4 5">
    <name type="scientific">Flavobacterium endophyticum</name>
    <dbReference type="NCBI Taxonomy" id="1540163"/>
    <lineage>
        <taxon>Bacteria</taxon>
        <taxon>Pseudomonadati</taxon>
        <taxon>Bacteroidota</taxon>
        <taxon>Flavobacteriia</taxon>
        <taxon>Flavobacteriales</taxon>
        <taxon>Flavobacteriaceae</taxon>
        <taxon>Flavobacterium</taxon>
    </lineage>
</organism>
<keyword evidence="5" id="KW-1185">Reference proteome</keyword>
<keyword evidence="2" id="KW-0313">Glucose metabolism</keyword>
<dbReference type="InterPro" id="IPR050282">
    <property type="entry name" value="Cycloisomerase_2"/>
</dbReference>
<feature type="signal peptide" evidence="3">
    <location>
        <begin position="1"/>
        <end position="19"/>
    </location>
</feature>
<dbReference type="InterPro" id="IPR015943">
    <property type="entry name" value="WD40/YVTN_repeat-like_dom_sf"/>
</dbReference>
<evidence type="ECO:0000313" key="5">
    <source>
        <dbReference type="Proteomes" id="UP000277579"/>
    </source>
</evidence>
<dbReference type="OrthoDB" id="9790815at2"/>
<dbReference type="InterPro" id="IPR019405">
    <property type="entry name" value="Lactonase_7-beta_prop"/>
</dbReference>
<dbReference type="PANTHER" id="PTHR30344">
    <property type="entry name" value="6-PHOSPHOGLUCONOLACTONASE-RELATED"/>
    <property type="match status" value="1"/>
</dbReference>
<dbReference type="AlphaFoldDB" id="A0A495MLG8"/>
<dbReference type="Gene3D" id="2.130.10.10">
    <property type="entry name" value="YVTN repeat-like/Quinoprotein amine dehydrogenase"/>
    <property type="match status" value="1"/>
</dbReference>
<dbReference type="GO" id="GO:0006006">
    <property type="term" value="P:glucose metabolic process"/>
    <property type="evidence" value="ECO:0007669"/>
    <property type="project" value="UniProtKB-KW"/>
</dbReference>
<gene>
    <name evidence="4" type="ORF">CLV94_0199</name>
</gene>
<evidence type="ECO:0000313" key="4">
    <source>
        <dbReference type="EMBL" id="RKS25169.1"/>
    </source>
</evidence>
<comment type="caution">
    <text evidence="4">The sequence shown here is derived from an EMBL/GenBank/DDBJ whole genome shotgun (WGS) entry which is preliminary data.</text>
</comment>
<keyword evidence="3" id="KW-0732">Signal</keyword>